<organism evidence="1 2">
    <name type="scientific">Thermococcus celericrescens</name>
    <dbReference type="NCBI Taxonomy" id="227598"/>
    <lineage>
        <taxon>Archaea</taxon>
        <taxon>Methanobacteriati</taxon>
        <taxon>Methanobacteriota</taxon>
        <taxon>Thermococci</taxon>
        <taxon>Thermococcales</taxon>
        <taxon>Thermococcaceae</taxon>
        <taxon>Thermococcus</taxon>
    </lineage>
</organism>
<name>A0A100XYZ4_9EURY</name>
<dbReference type="STRING" id="227598.APY94_02435"/>
<protein>
    <submittedName>
        <fullName evidence="1">Uncharacterized protein</fullName>
    </submittedName>
</protein>
<evidence type="ECO:0000313" key="1">
    <source>
        <dbReference type="EMBL" id="KUH34337.1"/>
    </source>
</evidence>
<proteinExistence type="predicted"/>
<gene>
    <name evidence="1" type="ORF">APY94_02435</name>
</gene>
<accession>A0A100XYZ4</accession>
<dbReference type="EMBL" id="LLYW01000007">
    <property type="protein sequence ID" value="KUH34337.1"/>
    <property type="molecule type" value="Genomic_DNA"/>
</dbReference>
<dbReference type="Proteomes" id="UP000053462">
    <property type="component" value="Unassembled WGS sequence"/>
</dbReference>
<keyword evidence="2" id="KW-1185">Reference proteome</keyword>
<evidence type="ECO:0000313" key="2">
    <source>
        <dbReference type="Proteomes" id="UP000053462"/>
    </source>
</evidence>
<comment type="caution">
    <text evidence="1">The sequence shown here is derived from an EMBL/GenBank/DDBJ whole genome shotgun (WGS) entry which is preliminary data.</text>
</comment>
<dbReference type="AlphaFoldDB" id="A0A100XYZ4"/>
<reference evidence="1 2" key="1">
    <citation type="submission" date="2015-10" db="EMBL/GenBank/DDBJ databases">
        <title>Draft genome sequence of Thermococcus celericrescens strain DSM 17994.</title>
        <authorList>
            <person name="Hong S.-J."/>
            <person name="Park C.-E."/>
            <person name="Shin J.-H."/>
        </authorList>
    </citation>
    <scope>NUCLEOTIDE SEQUENCE [LARGE SCALE GENOMIC DNA]</scope>
    <source>
        <strain evidence="1 2">DSM 17994</strain>
    </source>
</reference>
<sequence>MPQNIRRSLLALFLFLVLGTAIMFGAFYIMGIHETPPNYARSATFNGYLYVRSVERLDDTGYSTEVLVCSLKDQDVKVEADIPGWIDLKTAFYIDYSKMDYLGLLWESIREELANETSEGWNIESFEFREPDLGKVTYSKGKFTYSDHLRGGQCTVFSFKGVFKEPPNVVYLRDGKRLSLPKASLTKHSNWLFVVEVPEGYESWNTSVMIPKRLGRSKEFEKAYRDHLEGLFELVDKKLVTEEELAHLKVPVEPIPPDEYCATLAANGSEVSSTRVLGNTGLYSDGNYYSFDYSGKGEKSISVSFTSSGCKPAVWFTFVGTLDGLGETVKANGHMKSIFGVFSNFSVYNGNGDGPLFVDSLGYVVLDFIVEP</sequence>